<sequence>MNALNDFEQLLRAYTRKRRTASIALATLMRGIGKWSTEVRQTKQDFTDFSSYSPVMLSELLDQAKAKNIAVVQNEPAGRIVYYLGYFVYAVRGAYEEMEADNDRPFPCEESFRFSFPIEVLQVLDVKAEFVDLLRGQVKIEHPILKLTFPEGIRSMLLLPEMAEEKLLNLCISKMRQYLTIKKNVDYVNHRLLAAFPGKERSIRDMINNILTQRDTALSIVKDPDDFTFQFWSHFMSVIMKDFREKETKLEREHAFSQASYLVGMYNLFFKGNKRTKQEKEHAFQVVEKGIKSAPFYHTFLDISSFRDPKGFPVSRTIKQKELATYLERRTELKESGPLPDIIRIRDAAGHEFYIPKDRLLQLTLKKVVEISRNIRREVSREWAEHLGEFRKVPEMIRREALESDLWLRVKNRDPLLFALLKFELLLMTLHETKPSKEVFIETERLLDVKKNALIPIDEILRFDRKTVLLEARTLIPLWKSIPIVGRLGVMLVRLFRGMGSKAGSIKDPAELYARFSGADKHASESSPKPRSTGNKSDIGEGFHKLPERQEAATPLPGKKLREAALQQYRKAIHALKVAYVGEGGDLRTDMKELIEAWNPLVEPQAKADLIEDVNAMVRDFMRSLKRGFSISPPDQDRIRNLAEKVAESDALKEIKRKDPLTRYIELYMIEQLGKK</sequence>
<proteinExistence type="predicted"/>
<dbReference type="RefSeq" id="WP_013256543.1">
    <property type="nucleotide sequence ID" value="NC_014364.1"/>
</dbReference>
<dbReference type="KEGG" id="ssm:Spirs_4001"/>
<dbReference type="eggNOG" id="ENOG5033T4C">
    <property type="taxonomic scope" value="Bacteria"/>
</dbReference>
<name>E1R9B7_SEDSS</name>
<dbReference type="HOGENOM" id="CLU_421464_0_0_12"/>
<dbReference type="STRING" id="573413.Spirs_4001"/>
<reference evidence="2 3" key="1">
    <citation type="journal article" date="2010" name="Stand. Genomic Sci.">
        <title>Complete genome sequence of Spirochaeta smaragdinae type strain (SEBR 4228).</title>
        <authorList>
            <person name="Mavromatis K."/>
            <person name="Yasawong M."/>
            <person name="Chertkov O."/>
            <person name="Lapidus A."/>
            <person name="Lucas S."/>
            <person name="Nolan M."/>
            <person name="Del Rio T.G."/>
            <person name="Tice H."/>
            <person name="Cheng J.F."/>
            <person name="Pitluck S."/>
            <person name="Liolios K."/>
            <person name="Ivanova N."/>
            <person name="Tapia R."/>
            <person name="Han C."/>
            <person name="Bruce D."/>
            <person name="Goodwin L."/>
            <person name="Pati A."/>
            <person name="Chen A."/>
            <person name="Palaniappan K."/>
            <person name="Land M."/>
            <person name="Hauser L."/>
            <person name="Chang Y.J."/>
            <person name="Jeffries C.D."/>
            <person name="Detter J.C."/>
            <person name="Rohde M."/>
            <person name="Brambilla E."/>
            <person name="Spring S."/>
            <person name="Goker M."/>
            <person name="Sikorski J."/>
            <person name="Woyke T."/>
            <person name="Bristow J."/>
            <person name="Eisen J.A."/>
            <person name="Markowitz V."/>
            <person name="Hugenholtz P."/>
            <person name="Klenk H.P."/>
            <person name="Kyrpides N.C."/>
        </authorList>
    </citation>
    <scope>NUCLEOTIDE SEQUENCE [LARGE SCALE GENOMIC DNA]</scope>
    <source>
        <strain evidence="3">DSM 11293 / JCM 15392 / SEBR 4228</strain>
    </source>
</reference>
<feature type="compositionally biased region" description="Basic and acidic residues" evidence="1">
    <location>
        <begin position="538"/>
        <end position="551"/>
    </location>
</feature>
<dbReference type="OrthoDB" id="353788at2"/>
<protein>
    <submittedName>
        <fullName evidence="2">Uncharacterized protein</fullName>
    </submittedName>
</protein>
<dbReference type="Proteomes" id="UP000002318">
    <property type="component" value="Chromosome"/>
</dbReference>
<organism evidence="2 3">
    <name type="scientific">Sediminispirochaeta smaragdinae (strain DSM 11293 / JCM 15392 / SEBR 4228)</name>
    <name type="common">Spirochaeta smaragdinae</name>
    <dbReference type="NCBI Taxonomy" id="573413"/>
    <lineage>
        <taxon>Bacteria</taxon>
        <taxon>Pseudomonadati</taxon>
        <taxon>Spirochaetota</taxon>
        <taxon>Spirochaetia</taxon>
        <taxon>Spirochaetales</taxon>
        <taxon>Spirochaetaceae</taxon>
        <taxon>Sediminispirochaeta</taxon>
    </lineage>
</organism>
<evidence type="ECO:0000256" key="1">
    <source>
        <dbReference type="SAM" id="MobiDB-lite"/>
    </source>
</evidence>
<dbReference type="AlphaFoldDB" id="E1R9B7"/>
<accession>E1R9B7</accession>
<gene>
    <name evidence="2" type="ordered locus">Spirs_4001</name>
</gene>
<evidence type="ECO:0000313" key="3">
    <source>
        <dbReference type="Proteomes" id="UP000002318"/>
    </source>
</evidence>
<dbReference type="EMBL" id="CP002116">
    <property type="protein sequence ID" value="ADK83086.1"/>
    <property type="molecule type" value="Genomic_DNA"/>
</dbReference>
<feature type="region of interest" description="Disordered" evidence="1">
    <location>
        <begin position="519"/>
        <end position="558"/>
    </location>
</feature>
<keyword evidence="3" id="KW-1185">Reference proteome</keyword>
<feature type="compositionally biased region" description="Polar residues" evidence="1">
    <location>
        <begin position="525"/>
        <end position="536"/>
    </location>
</feature>
<evidence type="ECO:0000313" key="2">
    <source>
        <dbReference type="EMBL" id="ADK83086.1"/>
    </source>
</evidence>